<reference evidence="2 3" key="1">
    <citation type="submission" date="2013-12" db="EMBL/GenBank/DDBJ databases">
        <authorList>
            <consortium name="DOE Joint Genome Institute"/>
            <person name="Kappler U."/>
            <person name="Huntemann M."/>
            <person name="Han J."/>
            <person name="Chen A."/>
            <person name="Kyrpides N."/>
            <person name="Mavromatis K."/>
            <person name="Markowitz V."/>
            <person name="Palaniappan K."/>
            <person name="Ivanova N."/>
            <person name="Schaumberg A."/>
            <person name="Pati A."/>
            <person name="Liolios K."/>
            <person name="Nordberg H.P."/>
            <person name="Cantor M.N."/>
            <person name="Hua S.X."/>
            <person name="Woyke T."/>
        </authorList>
    </citation>
    <scope>NUCLEOTIDE SEQUENCE [LARGE SCALE GENOMIC DNA]</scope>
    <source>
        <strain evidence="3">AL2</strain>
    </source>
</reference>
<proteinExistence type="predicted"/>
<dbReference type="AlphaFoldDB" id="W0DUG1"/>
<dbReference type="HOGENOM" id="CLU_2048649_0_0_6"/>
<name>W0DUG1_9GAMM</name>
<dbReference type="STRING" id="717772.THIAE_03235"/>
<dbReference type="KEGG" id="tao:THIAE_03235"/>
<gene>
    <name evidence="2" type="ORF">THIAE_03235</name>
</gene>
<keyword evidence="1" id="KW-0732">Signal</keyword>
<accession>W0DUG1</accession>
<dbReference type="eggNOG" id="ENOG5034BKN">
    <property type="taxonomic scope" value="Bacteria"/>
</dbReference>
<dbReference type="RefSeq" id="WP_006459312.1">
    <property type="nucleotide sequence ID" value="NZ_CP007030.1"/>
</dbReference>
<evidence type="ECO:0008006" key="4">
    <source>
        <dbReference type="Google" id="ProtNLM"/>
    </source>
</evidence>
<evidence type="ECO:0000313" key="2">
    <source>
        <dbReference type="EMBL" id="AHF00923.1"/>
    </source>
</evidence>
<feature type="chain" id="PRO_5004787937" description="Lipoprotein" evidence="1">
    <location>
        <begin position="20"/>
        <end position="120"/>
    </location>
</feature>
<dbReference type="InParanoid" id="W0DUG1"/>
<organism evidence="2 3">
    <name type="scientific">Thiomicrospira aerophila AL3</name>
    <dbReference type="NCBI Taxonomy" id="717772"/>
    <lineage>
        <taxon>Bacteria</taxon>
        <taxon>Pseudomonadati</taxon>
        <taxon>Pseudomonadota</taxon>
        <taxon>Gammaproteobacteria</taxon>
        <taxon>Thiotrichales</taxon>
        <taxon>Piscirickettsiaceae</taxon>
        <taxon>Thiomicrospira</taxon>
    </lineage>
</organism>
<dbReference type="Proteomes" id="UP000005380">
    <property type="component" value="Chromosome"/>
</dbReference>
<evidence type="ECO:0000256" key="1">
    <source>
        <dbReference type="SAM" id="SignalP"/>
    </source>
</evidence>
<feature type="signal peptide" evidence="1">
    <location>
        <begin position="1"/>
        <end position="19"/>
    </location>
</feature>
<protein>
    <recommendedName>
        <fullName evidence="4">Lipoprotein</fullName>
    </recommendedName>
</protein>
<evidence type="ECO:0000313" key="3">
    <source>
        <dbReference type="Proteomes" id="UP000005380"/>
    </source>
</evidence>
<sequence length="120" mass="13227">MWGILAISAVLTLAGCAQVQVQDITPSVTTTAQESPAETYRLTQFRDAAPSSFESRALRTQADALCPNGYEVLSRHAFATEALAAHQAECPSRSCAHQLEWQIRCGNIPREPFRFFGRTQ</sequence>
<keyword evidence="3" id="KW-1185">Reference proteome</keyword>
<dbReference type="EMBL" id="CP007030">
    <property type="protein sequence ID" value="AHF00923.1"/>
    <property type="molecule type" value="Genomic_DNA"/>
</dbReference>